<dbReference type="OrthoDB" id="438291at2759"/>
<comment type="catalytic activity">
    <reaction evidence="7">
        <text>N-acetyl-L-glutamate 5-semialdehyde + phosphate + NADP(+) = N-acetyl-L-glutamyl 5-phosphate + NADPH + H(+)</text>
        <dbReference type="Rhea" id="RHEA:21588"/>
        <dbReference type="ChEBI" id="CHEBI:15378"/>
        <dbReference type="ChEBI" id="CHEBI:29123"/>
        <dbReference type="ChEBI" id="CHEBI:43474"/>
        <dbReference type="ChEBI" id="CHEBI:57783"/>
        <dbReference type="ChEBI" id="CHEBI:57936"/>
        <dbReference type="ChEBI" id="CHEBI:58349"/>
        <dbReference type="EC" id="1.2.1.38"/>
    </reaction>
</comment>
<feature type="compositionally biased region" description="Polar residues" evidence="12">
    <location>
        <begin position="1"/>
        <end position="14"/>
    </location>
</feature>
<evidence type="ECO:0000256" key="5">
    <source>
        <dbReference type="ARBA" id="ARBA00022857"/>
    </source>
</evidence>
<feature type="domain" description="Semialdehyde dehydrogenase NAD-binding" evidence="13">
    <location>
        <begin position="45"/>
        <end position="183"/>
    </location>
</feature>
<dbReference type="NCBIfam" id="TIGR01850">
    <property type="entry name" value="argC"/>
    <property type="match status" value="1"/>
</dbReference>
<dbReference type="GO" id="GO:0051287">
    <property type="term" value="F:NAD binding"/>
    <property type="evidence" value="ECO:0007669"/>
    <property type="project" value="InterPro"/>
</dbReference>
<keyword evidence="15" id="KW-1185">Reference proteome</keyword>
<dbReference type="PANTHER" id="PTHR32338:SF10">
    <property type="entry name" value="N-ACETYL-GAMMA-GLUTAMYL-PHOSPHATE REDUCTASE, CHLOROPLASTIC-RELATED"/>
    <property type="match status" value="1"/>
</dbReference>
<dbReference type="Gene3D" id="3.40.50.720">
    <property type="entry name" value="NAD(P)-binding Rossmann-like Domain"/>
    <property type="match status" value="1"/>
</dbReference>
<accession>A0A9D4TWB0</accession>
<evidence type="ECO:0000256" key="12">
    <source>
        <dbReference type="SAM" id="MobiDB-lite"/>
    </source>
</evidence>
<dbReference type="Pfam" id="PF22698">
    <property type="entry name" value="Semialdhyde_dhC_1"/>
    <property type="match status" value="1"/>
</dbReference>
<protein>
    <recommendedName>
        <fullName evidence="9">Probable N-acetyl-gamma-glutamyl-phosphate reductase, chloroplastic</fullName>
        <ecNumber evidence="2">1.2.1.38</ecNumber>
    </recommendedName>
    <alternativeName>
        <fullName evidence="10">N-acetyl-glutamate semialdehyde dehydrogenase</fullName>
    </alternativeName>
</protein>
<dbReference type="CDD" id="cd23934">
    <property type="entry name" value="AGPR_1_C"/>
    <property type="match status" value="1"/>
</dbReference>
<dbReference type="Pfam" id="PF01118">
    <property type="entry name" value="Semialdhyde_dh"/>
    <property type="match status" value="1"/>
</dbReference>
<comment type="pathway">
    <text evidence="1">Amino-acid biosynthesis; L-arginine biosynthesis; N(2)-acetyl-L-ornithine from L-glutamate: step 3/4.</text>
</comment>
<name>A0A9D4TWB0_CHLVU</name>
<dbReference type="GO" id="GO:0003942">
    <property type="term" value="F:N-acetyl-gamma-glutamyl-phosphate reductase activity"/>
    <property type="evidence" value="ECO:0007669"/>
    <property type="project" value="UniProtKB-EC"/>
</dbReference>
<evidence type="ECO:0000259" key="13">
    <source>
        <dbReference type="SMART" id="SM00859"/>
    </source>
</evidence>
<keyword evidence="5" id="KW-0521">NADP</keyword>
<dbReference type="PANTHER" id="PTHR32338">
    <property type="entry name" value="N-ACETYL-GAMMA-GLUTAMYL-PHOSPHATE REDUCTASE, CHLOROPLASTIC-RELATED-RELATED"/>
    <property type="match status" value="1"/>
</dbReference>
<dbReference type="InterPro" id="IPR000706">
    <property type="entry name" value="AGPR_type-1"/>
</dbReference>
<reference evidence="14" key="2">
    <citation type="submission" date="2020-11" db="EMBL/GenBank/DDBJ databases">
        <authorList>
            <person name="Cecchin M."/>
            <person name="Marcolungo L."/>
            <person name="Rossato M."/>
            <person name="Girolomoni L."/>
            <person name="Cosentino E."/>
            <person name="Cuine S."/>
            <person name="Li-Beisson Y."/>
            <person name="Delledonne M."/>
            <person name="Ballottari M."/>
        </authorList>
    </citation>
    <scope>NUCLEOTIDE SEQUENCE</scope>
    <source>
        <strain evidence="14">211/11P</strain>
        <tissue evidence="14">Whole cell</tissue>
    </source>
</reference>
<keyword evidence="6" id="KW-0560">Oxidoreductase</keyword>
<dbReference type="Gene3D" id="3.30.360.10">
    <property type="entry name" value="Dihydrodipicolinate Reductase, domain 2"/>
    <property type="match status" value="1"/>
</dbReference>
<dbReference type="EC" id="1.2.1.38" evidence="2"/>
<dbReference type="EMBL" id="SIDB01000002">
    <property type="protein sequence ID" value="KAI3436328.1"/>
    <property type="molecule type" value="Genomic_DNA"/>
</dbReference>
<organism evidence="14 15">
    <name type="scientific">Chlorella vulgaris</name>
    <name type="common">Green alga</name>
    <dbReference type="NCBI Taxonomy" id="3077"/>
    <lineage>
        <taxon>Eukaryota</taxon>
        <taxon>Viridiplantae</taxon>
        <taxon>Chlorophyta</taxon>
        <taxon>core chlorophytes</taxon>
        <taxon>Trebouxiophyceae</taxon>
        <taxon>Chlorellales</taxon>
        <taxon>Chlorellaceae</taxon>
        <taxon>Chlorella clade</taxon>
        <taxon>Chlorella</taxon>
    </lineage>
</organism>
<feature type="region of interest" description="Disordered" evidence="12">
    <location>
        <begin position="1"/>
        <end position="23"/>
    </location>
</feature>
<evidence type="ECO:0000256" key="3">
    <source>
        <dbReference type="ARBA" id="ARBA00022571"/>
    </source>
</evidence>
<dbReference type="SMART" id="SM00859">
    <property type="entry name" value="Semialdhyde_dh"/>
    <property type="match status" value="1"/>
</dbReference>
<dbReference type="FunFam" id="3.30.360.10:FF:000014">
    <property type="entry name" value="N-acetyl-gamma-glutamyl-phosphate reductase"/>
    <property type="match status" value="1"/>
</dbReference>
<gene>
    <name evidence="14" type="ORF">D9Q98_002381</name>
</gene>
<dbReference type="InterPro" id="IPR000534">
    <property type="entry name" value="Semialdehyde_DH_NAD-bd"/>
</dbReference>
<feature type="active site" evidence="11">
    <location>
        <position position="191"/>
    </location>
</feature>
<dbReference type="GO" id="GO:0070401">
    <property type="term" value="F:NADP+ binding"/>
    <property type="evidence" value="ECO:0007669"/>
    <property type="project" value="InterPro"/>
</dbReference>
<dbReference type="HAMAP" id="MF_00150">
    <property type="entry name" value="ArgC_type1"/>
    <property type="match status" value="1"/>
</dbReference>
<evidence type="ECO:0000256" key="1">
    <source>
        <dbReference type="ARBA" id="ARBA00004862"/>
    </source>
</evidence>
<keyword evidence="3" id="KW-0055">Arginine biosynthesis</keyword>
<comment type="similarity">
    <text evidence="8">Belongs to the NAGSA dehydrogenase family. Type 1 subfamily.</text>
</comment>
<evidence type="ECO:0000256" key="2">
    <source>
        <dbReference type="ARBA" id="ARBA00013072"/>
    </source>
</evidence>
<evidence type="ECO:0000256" key="8">
    <source>
        <dbReference type="ARBA" id="ARBA00060921"/>
    </source>
</evidence>
<evidence type="ECO:0000256" key="4">
    <source>
        <dbReference type="ARBA" id="ARBA00022605"/>
    </source>
</evidence>
<dbReference type="CDD" id="cd17895">
    <property type="entry name" value="AGPR_1_N"/>
    <property type="match status" value="1"/>
</dbReference>
<reference evidence="14" key="1">
    <citation type="journal article" date="2019" name="Plant J.">
        <title>Chlorella vulgaris genome assembly and annotation reveals the molecular basis for metabolic acclimation to high light conditions.</title>
        <authorList>
            <person name="Cecchin M."/>
            <person name="Marcolungo L."/>
            <person name="Rossato M."/>
            <person name="Girolomoni L."/>
            <person name="Cosentino E."/>
            <person name="Cuine S."/>
            <person name="Li-Beisson Y."/>
            <person name="Delledonne M."/>
            <person name="Ballottari M."/>
        </authorList>
    </citation>
    <scope>NUCLEOTIDE SEQUENCE</scope>
    <source>
        <strain evidence="14">211/11P</strain>
    </source>
</reference>
<evidence type="ECO:0000256" key="11">
    <source>
        <dbReference type="PROSITE-ProRule" id="PRU10010"/>
    </source>
</evidence>
<evidence type="ECO:0000256" key="7">
    <source>
        <dbReference type="ARBA" id="ARBA00050557"/>
    </source>
</evidence>
<dbReference type="AlphaFoldDB" id="A0A9D4TWB0"/>
<evidence type="ECO:0000313" key="14">
    <source>
        <dbReference type="EMBL" id="KAI3436328.1"/>
    </source>
</evidence>
<evidence type="ECO:0000256" key="10">
    <source>
        <dbReference type="ARBA" id="ARBA00076903"/>
    </source>
</evidence>
<dbReference type="InterPro" id="IPR023013">
    <property type="entry name" value="AGPR_AS"/>
</dbReference>
<evidence type="ECO:0000256" key="9">
    <source>
        <dbReference type="ARBA" id="ARBA00067665"/>
    </source>
</evidence>
<comment type="caution">
    <text evidence="14">The sequence shown here is derived from an EMBL/GenBank/DDBJ whole genome shotgun (WGS) entry which is preliminary data.</text>
</comment>
<dbReference type="InterPro" id="IPR058924">
    <property type="entry name" value="AGPR_dimerisation_dom"/>
</dbReference>
<keyword evidence="4" id="KW-0028">Amino-acid biosynthesis</keyword>
<dbReference type="Proteomes" id="UP001055712">
    <property type="component" value="Unassembled WGS sequence"/>
</dbReference>
<dbReference type="InterPro" id="IPR036291">
    <property type="entry name" value="NAD(P)-bd_dom_sf"/>
</dbReference>
<evidence type="ECO:0000256" key="6">
    <source>
        <dbReference type="ARBA" id="ARBA00023002"/>
    </source>
</evidence>
<dbReference type="SUPFAM" id="SSF55347">
    <property type="entry name" value="Glyceraldehyde-3-phosphate dehydrogenase-like, C-terminal domain"/>
    <property type="match status" value="1"/>
</dbReference>
<dbReference type="InterPro" id="IPR050085">
    <property type="entry name" value="AGPR"/>
</dbReference>
<dbReference type="PROSITE" id="PS01224">
    <property type="entry name" value="ARGC"/>
    <property type="match status" value="1"/>
</dbReference>
<dbReference type="SUPFAM" id="SSF51735">
    <property type="entry name" value="NAD(P)-binding Rossmann-fold domains"/>
    <property type="match status" value="1"/>
</dbReference>
<proteinExistence type="inferred from homology"/>
<sequence length="387" mass="41846">MQSAIKCPSSATGTTRRRRPSLRCSAVAAPAPTAAATGTCTEQVRVAVLGASGYTGEEVVRLLSLHPTFKVTALTGDRQAGKAFSEVFPHLITAANVPTLCKIDDVKWDGVDAVFCCLPHATTQEVVKELPQHVKVVDLSADFRLRDVATYAEWYGGEHKAVELQKEVVYGLTELNREAVKAARVVANPGCYPTSVQLPLVPLIEAGLILTEDIIIDAKSGISGAGRSAKQNLLYSEATEGINAYGVTRHRHMPEIEQGLTDAAGKPVRISFTPHLMPMTRGMEAACYVKMAEGVTVADLRQCLERKYKDEPFVHLLAPGVVPQTHHVRGSNYNLINVFEDRIPGRAIVLSVIDNLVKGASGQAMQNMNLLFGLPEETALLQQALFP</sequence>
<evidence type="ECO:0000313" key="15">
    <source>
        <dbReference type="Proteomes" id="UP001055712"/>
    </source>
</evidence>
<dbReference type="GO" id="GO:0006526">
    <property type="term" value="P:L-arginine biosynthetic process"/>
    <property type="evidence" value="ECO:0007669"/>
    <property type="project" value="UniProtKB-KW"/>
</dbReference>